<evidence type="ECO:0000256" key="4">
    <source>
        <dbReference type="PROSITE-ProRule" id="PRU00509"/>
    </source>
</evidence>
<gene>
    <name evidence="6" type="ORF">scyTo_0027856</name>
</gene>
<protein>
    <recommendedName>
        <fullName evidence="5">CXXC-type domain-containing protein</fullName>
    </recommendedName>
</protein>
<dbReference type="STRING" id="75743.A0A401QP11"/>
<dbReference type="GO" id="GO:0008270">
    <property type="term" value="F:zinc ion binding"/>
    <property type="evidence" value="ECO:0007669"/>
    <property type="project" value="UniProtKB-KW"/>
</dbReference>
<dbReference type="EMBL" id="BFAA01417457">
    <property type="protein sequence ID" value="GCB87105.1"/>
    <property type="molecule type" value="Genomic_DNA"/>
</dbReference>
<sequence length="46" mass="5402">MCGECEACRRTEDCGQCDFCKDMKKFGGPNKIRQKCRLRQCEIRAR</sequence>
<accession>A0A401QP11</accession>
<evidence type="ECO:0000259" key="5">
    <source>
        <dbReference type="PROSITE" id="PS51058"/>
    </source>
</evidence>
<evidence type="ECO:0000313" key="6">
    <source>
        <dbReference type="EMBL" id="GCB87105.1"/>
    </source>
</evidence>
<name>A0A401QP11_SCYTO</name>
<dbReference type="Pfam" id="PF02008">
    <property type="entry name" value="zf-CXXC"/>
    <property type="match status" value="1"/>
</dbReference>
<dbReference type="Proteomes" id="UP000288216">
    <property type="component" value="Unassembled WGS sequence"/>
</dbReference>
<organism evidence="6 7">
    <name type="scientific">Scyliorhinus torazame</name>
    <name type="common">Cloudy catshark</name>
    <name type="synonym">Catulus torazame</name>
    <dbReference type="NCBI Taxonomy" id="75743"/>
    <lineage>
        <taxon>Eukaryota</taxon>
        <taxon>Metazoa</taxon>
        <taxon>Chordata</taxon>
        <taxon>Craniata</taxon>
        <taxon>Vertebrata</taxon>
        <taxon>Chondrichthyes</taxon>
        <taxon>Elasmobranchii</taxon>
        <taxon>Galeomorphii</taxon>
        <taxon>Galeoidea</taxon>
        <taxon>Carcharhiniformes</taxon>
        <taxon>Scyliorhinidae</taxon>
        <taxon>Scyliorhinus</taxon>
    </lineage>
</organism>
<dbReference type="OrthoDB" id="419183at2759"/>
<evidence type="ECO:0000313" key="7">
    <source>
        <dbReference type="Proteomes" id="UP000288216"/>
    </source>
</evidence>
<keyword evidence="2 4" id="KW-0863">Zinc-finger</keyword>
<dbReference type="PROSITE" id="PS51058">
    <property type="entry name" value="ZF_CXXC"/>
    <property type="match status" value="1"/>
</dbReference>
<dbReference type="AlphaFoldDB" id="A0A401QP11"/>
<keyword evidence="7" id="KW-1185">Reference proteome</keyword>
<evidence type="ECO:0000256" key="1">
    <source>
        <dbReference type="ARBA" id="ARBA00022723"/>
    </source>
</evidence>
<comment type="caution">
    <text evidence="6">The sequence shown here is derived from an EMBL/GenBank/DDBJ whole genome shotgun (WGS) entry which is preliminary data.</text>
</comment>
<evidence type="ECO:0000256" key="3">
    <source>
        <dbReference type="ARBA" id="ARBA00022833"/>
    </source>
</evidence>
<feature type="domain" description="CXXC-type" evidence="5">
    <location>
        <begin position="1"/>
        <end position="42"/>
    </location>
</feature>
<feature type="non-terminal residue" evidence="6">
    <location>
        <position position="46"/>
    </location>
</feature>
<dbReference type="InterPro" id="IPR002857">
    <property type="entry name" value="Znf_CXXC"/>
</dbReference>
<keyword evidence="1" id="KW-0479">Metal-binding</keyword>
<evidence type="ECO:0000256" key="2">
    <source>
        <dbReference type="ARBA" id="ARBA00022771"/>
    </source>
</evidence>
<reference evidence="6 7" key="1">
    <citation type="journal article" date="2018" name="Nat. Ecol. Evol.">
        <title>Shark genomes provide insights into elasmobranch evolution and the origin of vertebrates.</title>
        <authorList>
            <person name="Hara Y"/>
            <person name="Yamaguchi K"/>
            <person name="Onimaru K"/>
            <person name="Kadota M"/>
            <person name="Koyanagi M"/>
            <person name="Keeley SD"/>
            <person name="Tatsumi K"/>
            <person name="Tanaka K"/>
            <person name="Motone F"/>
            <person name="Kageyama Y"/>
            <person name="Nozu R"/>
            <person name="Adachi N"/>
            <person name="Nishimura O"/>
            <person name="Nakagawa R"/>
            <person name="Tanegashima C"/>
            <person name="Kiyatake I"/>
            <person name="Matsumoto R"/>
            <person name="Murakumo K"/>
            <person name="Nishida K"/>
            <person name="Terakita A"/>
            <person name="Kuratani S"/>
            <person name="Sato K"/>
            <person name="Hyodo S Kuraku.S."/>
        </authorList>
    </citation>
    <scope>NUCLEOTIDE SEQUENCE [LARGE SCALE GENOMIC DNA]</scope>
</reference>
<dbReference type="GO" id="GO:0003677">
    <property type="term" value="F:DNA binding"/>
    <property type="evidence" value="ECO:0007669"/>
    <property type="project" value="InterPro"/>
</dbReference>
<keyword evidence="3" id="KW-0862">Zinc</keyword>
<proteinExistence type="predicted"/>